<evidence type="ECO:0000256" key="1">
    <source>
        <dbReference type="SAM" id="MobiDB-lite"/>
    </source>
</evidence>
<feature type="compositionally biased region" description="Polar residues" evidence="1">
    <location>
        <begin position="315"/>
        <end position="331"/>
    </location>
</feature>
<dbReference type="KEGG" id="lact:D7I46_01050"/>
<dbReference type="Proteomes" id="UP000269374">
    <property type="component" value="Chromosome"/>
</dbReference>
<dbReference type="NCBIfam" id="TIGR01913">
    <property type="entry name" value="bet_lambda"/>
    <property type="match status" value="1"/>
</dbReference>
<dbReference type="GO" id="GO:0006310">
    <property type="term" value="P:DNA recombination"/>
    <property type="evidence" value="ECO:0007669"/>
    <property type="project" value="InterPro"/>
</dbReference>
<evidence type="ECO:0000313" key="3">
    <source>
        <dbReference type="Proteomes" id="UP000269374"/>
    </source>
</evidence>
<keyword evidence="3" id="KW-1185">Reference proteome</keyword>
<protein>
    <submittedName>
        <fullName evidence="2">Phage recombination protein Bet</fullName>
    </submittedName>
</protein>
<evidence type="ECO:0000313" key="2">
    <source>
        <dbReference type="EMBL" id="AYF99791.1"/>
    </source>
</evidence>
<dbReference type="EMBL" id="CP032627">
    <property type="protein sequence ID" value="AYF99791.1"/>
    <property type="molecule type" value="Genomic_DNA"/>
</dbReference>
<dbReference type="RefSeq" id="WP_120771180.1">
    <property type="nucleotide sequence ID" value="NZ_CP032627.1"/>
</dbReference>
<feature type="compositionally biased region" description="Low complexity" evidence="1">
    <location>
        <begin position="273"/>
        <end position="293"/>
    </location>
</feature>
<name>A0A387BCQ3_9LACT</name>
<feature type="compositionally biased region" description="Polar residues" evidence="1">
    <location>
        <begin position="250"/>
        <end position="266"/>
    </location>
</feature>
<feature type="compositionally biased region" description="Polar residues" evidence="1">
    <location>
        <begin position="211"/>
        <end position="231"/>
    </location>
</feature>
<organism evidence="2 3">
    <name type="scientific">Lactococcus allomyrinae</name>
    <dbReference type="NCBI Taxonomy" id="2419773"/>
    <lineage>
        <taxon>Bacteria</taxon>
        <taxon>Bacillati</taxon>
        <taxon>Bacillota</taxon>
        <taxon>Bacilli</taxon>
        <taxon>Lactobacillales</taxon>
        <taxon>Streptococcaceae</taxon>
        <taxon>Lactococcus</taxon>
    </lineage>
</organism>
<dbReference type="InterPro" id="IPR010183">
    <property type="entry name" value="Phage_lambda_Bet"/>
</dbReference>
<sequence length="331" mass="37437">MTKELLDLANTDNLTASIVRQYITGGAQASPEELAYLVTIAKNIKASPFLKEIYFIKYDEKTPAQIVVSRDFYRKRAQMNPLFKGIESGVIVTDLDGELAYRDGAVKLPTDTLLGGWAKVYVKDYVSPIKSSVMYDEYVQMKDVWENNRKTGEKEPKALWASKPLTMITKVAESQALRSAFPSEFSGSYAEEEIPEASELINKDRKDVTPAQGQIGNPVNQQGMYKQTSRQEVLEKQKMESIQKKGERQQAPTNQYAQQGLSTQNDRYPDVRSSQQGNGQAQQSQQPQYTGTQVSNEQQAQNNDEFNPNRFARDPQQSSQKNETFVNELQF</sequence>
<dbReference type="GO" id="GO:0003677">
    <property type="term" value="F:DNA binding"/>
    <property type="evidence" value="ECO:0007669"/>
    <property type="project" value="InterPro"/>
</dbReference>
<dbReference type="OrthoDB" id="7889018at2"/>
<dbReference type="AlphaFoldDB" id="A0A387BCQ3"/>
<dbReference type="Pfam" id="PF03837">
    <property type="entry name" value="RecT"/>
    <property type="match status" value="1"/>
</dbReference>
<proteinExistence type="predicted"/>
<feature type="compositionally biased region" description="Basic and acidic residues" evidence="1">
    <location>
        <begin position="232"/>
        <end position="248"/>
    </location>
</feature>
<reference evidence="2 3" key="1">
    <citation type="submission" date="2018-09" db="EMBL/GenBank/DDBJ databases">
        <title>Genome sequencing of strain 1JSPR-7.</title>
        <authorList>
            <person name="Heo J."/>
            <person name="Kim S.-J."/>
            <person name="Kwon S.-W."/>
        </authorList>
    </citation>
    <scope>NUCLEOTIDE SEQUENCE [LARGE SCALE GENOMIC DNA]</scope>
    <source>
        <strain evidence="2 3">1JSPR-7</strain>
    </source>
</reference>
<dbReference type="InterPro" id="IPR018330">
    <property type="entry name" value="RecT_fam"/>
</dbReference>
<feature type="compositionally biased region" description="Polar residues" evidence="1">
    <location>
        <begin position="294"/>
        <end position="306"/>
    </location>
</feature>
<feature type="region of interest" description="Disordered" evidence="1">
    <location>
        <begin position="208"/>
        <end position="331"/>
    </location>
</feature>
<gene>
    <name evidence="2" type="primary">bet</name>
    <name evidence="2" type="ORF">D7I46_01050</name>
</gene>
<accession>A0A387BCQ3</accession>